<dbReference type="NCBIfam" id="NF033577">
    <property type="entry name" value="transpos_IS481"/>
    <property type="match status" value="1"/>
</dbReference>
<dbReference type="AlphaFoldDB" id="A0A941E4L6"/>
<dbReference type="GO" id="GO:0015074">
    <property type="term" value="P:DNA integration"/>
    <property type="evidence" value="ECO:0007669"/>
    <property type="project" value="InterPro"/>
</dbReference>
<dbReference type="PROSITE" id="PS50994">
    <property type="entry name" value="INTEGRASE"/>
    <property type="match status" value="1"/>
</dbReference>
<dbReference type="InterPro" id="IPR001584">
    <property type="entry name" value="Integrase_cat-core"/>
</dbReference>
<dbReference type="InterPro" id="IPR024967">
    <property type="entry name" value="DNA-bd_IS481-type"/>
</dbReference>
<proteinExistence type="predicted"/>
<dbReference type="PANTHER" id="PTHR35004">
    <property type="entry name" value="TRANSPOSASE RV3428C-RELATED"/>
    <property type="match status" value="1"/>
</dbReference>
<protein>
    <submittedName>
        <fullName evidence="3">IS481 family transposase</fullName>
    </submittedName>
</protein>
<keyword evidence="4" id="KW-1185">Reference proteome</keyword>
<evidence type="ECO:0000259" key="2">
    <source>
        <dbReference type="PROSITE" id="PS50994"/>
    </source>
</evidence>
<dbReference type="Gene3D" id="3.30.420.10">
    <property type="entry name" value="Ribonuclease H-like superfamily/Ribonuclease H"/>
    <property type="match status" value="1"/>
</dbReference>
<feature type="compositionally biased region" description="Polar residues" evidence="1">
    <location>
        <begin position="63"/>
        <end position="72"/>
    </location>
</feature>
<evidence type="ECO:0000313" key="3">
    <source>
        <dbReference type="EMBL" id="MBR7826160.1"/>
    </source>
</evidence>
<dbReference type="InterPro" id="IPR036397">
    <property type="entry name" value="RNaseH_sf"/>
</dbReference>
<feature type="domain" description="Integrase catalytic" evidence="2">
    <location>
        <begin position="130"/>
        <end position="326"/>
    </location>
</feature>
<evidence type="ECO:0000313" key="4">
    <source>
        <dbReference type="Proteomes" id="UP000676325"/>
    </source>
</evidence>
<dbReference type="InterPro" id="IPR012337">
    <property type="entry name" value="RNaseH-like_sf"/>
</dbReference>
<dbReference type="InterPro" id="IPR047656">
    <property type="entry name" value="IS481-like_transpos"/>
</dbReference>
<dbReference type="PANTHER" id="PTHR35004:SF6">
    <property type="entry name" value="TRANSPOSASE"/>
    <property type="match status" value="1"/>
</dbReference>
<name>A0A941E4L6_9ACTN</name>
<comment type="caution">
    <text evidence="3">The sequence shown here is derived from an EMBL/GenBank/DDBJ whole genome shotgun (WGS) entry which is preliminary data.</text>
</comment>
<sequence length="331" mass="37388">MLHRNAPLSETGRLRLAICVVDDGWPLRRAAERFQVSPTTAKRWSDRYRELGAAGMVDRSSRPHSSPRQTPTRTERRIIKVRLARRWGPARIGYFLSLNPATVHRVLTRFGLARLAHLDRATGRVIRRYEHERPGDLIHVDIKKLGNIPDGGGHKTHGRAAGSRNSTRSAPVANNATTKRAKLGYAYLHNAVDDHSRLAYTEILLDETKESATAFWIRARAFFAAAGVTVSRVLTDNGSCYRSHLFRDTLAETGVVHKRTRPYRPQTNGKVERYNRTLMDEWAYARAYASEQQRRDALAGWLHTYNHHRAHTALGGQPPASRVPNLTGQNS</sequence>
<dbReference type="RefSeq" id="WP_212517312.1">
    <property type="nucleotide sequence ID" value="NZ_JAGSOH010000013.1"/>
</dbReference>
<feature type="region of interest" description="Disordered" evidence="1">
    <location>
        <begin position="311"/>
        <end position="331"/>
    </location>
</feature>
<dbReference type="Pfam" id="PF13683">
    <property type="entry name" value="rve_3"/>
    <property type="match status" value="1"/>
</dbReference>
<dbReference type="Pfam" id="PF13011">
    <property type="entry name" value="LZ_Tnp_IS481"/>
    <property type="match status" value="1"/>
</dbReference>
<dbReference type="SUPFAM" id="SSF53098">
    <property type="entry name" value="Ribonuclease H-like"/>
    <property type="match status" value="1"/>
</dbReference>
<feature type="region of interest" description="Disordered" evidence="1">
    <location>
        <begin position="55"/>
        <end position="74"/>
    </location>
</feature>
<accession>A0A941E4L6</accession>
<dbReference type="Proteomes" id="UP000676325">
    <property type="component" value="Unassembled WGS sequence"/>
</dbReference>
<dbReference type="GO" id="GO:0003676">
    <property type="term" value="F:nucleic acid binding"/>
    <property type="evidence" value="ECO:0007669"/>
    <property type="project" value="InterPro"/>
</dbReference>
<dbReference type="EMBL" id="JAGSOH010000013">
    <property type="protein sequence ID" value="MBR7826160.1"/>
    <property type="molecule type" value="Genomic_DNA"/>
</dbReference>
<organism evidence="3 4">
    <name type="scientific">Actinospica acidithermotolerans</name>
    <dbReference type="NCBI Taxonomy" id="2828514"/>
    <lineage>
        <taxon>Bacteria</taxon>
        <taxon>Bacillati</taxon>
        <taxon>Actinomycetota</taxon>
        <taxon>Actinomycetes</taxon>
        <taxon>Catenulisporales</taxon>
        <taxon>Actinospicaceae</taxon>
        <taxon>Actinospica</taxon>
    </lineage>
</organism>
<evidence type="ECO:0000256" key="1">
    <source>
        <dbReference type="SAM" id="MobiDB-lite"/>
    </source>
</evidence>
<dbReference type="InterPro" id="IPR009057">
    <property type="entry name" value="Homeodomain-like_sf"/>
</dbReference>
<feature type="region of interest" description="Disordered" evidence="1">
    <location>
        <begin position="148"/>
        <end position="171"/>
    </location>
</feature>
<reference evidence="3" key="1">
    <citation type="submission" date="2021-04" db="EMBL/GenBank/DDBJ databases">
        <title>Genome based classification of Actinospica acidithermotolerans sp. nov., an actinobacterium isolated from an Indonesian hot spring.</title>
        <authorList>
            <person name="Kusuma A.B."/>
            <person name="Putra K.E."/>
            <person name="Nafisah S."/>
            <person name="Loh J."/>
            <person name="Nouioui I."/>
            <person name="Goodfellow M."/>
        </authorList>
    </citation>
    <scope>NUCLEOTIDE SEQUENCE</scope>
    <source>
        <strain evidence="3">MGRD01-02</strain>
    </source>
</reference>
<gene>
    <name evidence="3" type="ORF">KDK95_07590</name>
</gene>
<dbReference type="SUPFAM" id="SSF46689">
    <property type="entry name" value="Homeodomain-like"/>
    <property type="match status" value="1"/>
</dbReference>